<dbReference type="SUPFAM" id="SSF53383">
    <property type="entry name" value="PLP-dependent transferases"/>
    <property type="match status" value="1"/>
</dbReference>
<dbReference type="PANTHER" id="PTHR14237">
    <property type="entry name" value="MOLYBDOPTERIN COFACTOR SULFURASE MOSC"/>
    <property type="match status" value="1"/>
</dbReference>
<dbReference type="RefSeq" id="XP_026737132.1">
    <property type="nucleotide sequence ID" value="XM_026881331.1"/>
</dbReference>
<evidence type="ECO:0000259" key="5">
    <source>
        <dbReference type="PROSITE" id="PS51340"/>
    </source>
</evidence>
<dbReference type="SUPFAM" id="SSF141673">
    <property type="entry name" value="MOSC N-terminal domain-like"/>
    <property type="match status" value="1"/>
</dbReference>
<evidence type="ECO:0000256" key="3">
    <source>
        <dbReference type="ARBA" id="ARBA00023150"/>
    </source>
</evidence>
<dbReference type="GO" id="GO:0006777">
    <property type="term" value="P:Mo-molybdopterin cofactor biosynthetic process"/>
    <property type="evidence" value="ECO:0007669"/>
    <property type="project" value="UniProtKB-UniRule"/>
</dbReference>
<dbReference type="Gene3D" id="3.90.1150.10">
    <property type="entry name" value="Aspartate Aminotransferase, domain 1"/>
    <property type="match status" value="1"/>
</dbReference>
<dbReference type="GeneID" id="113500505"/>
<dbReference type="KEGG" id="tnl:113500505"/>
<evidence type="ECO:0000256" key="4">
    <source>
        <dbReference type="HAMAP-Rule" id="MF_03050"/>
    </source>
</evidence>
<evidence type="ECO:0000313" key="6">
    <source>
        <dbReference type="Proteomes" id="UP000322000"/>
    </source>
</evidence>
<dbReference type="PROSITE" id="PS51340">
    <property type="entry name" value="MOSC"/>
    <property type="match status" value="1"/>
</dbReference>
<evidence type="ECO:0000256" key="2">
    <source>
        <dbReference type="ARBA" id="ARBA00022898"/>
    </source>
</evidence>
<dbReference type="EC" id="2.8.1.9" evidence="4"/>
<comment type="similarity">
    <text evidence="4">Belongs to the class-V pyridoxal-phosphate-dependent aminotransferase family. MOCOS subfamily.</text>
</comment>
<keyword evidence="1 4" id="KW-0808">Transferase</keyword>
<feature type="domain" description="MOSC" evidence="5">
    <location>
        <begin position="668"/>
        <end position="835"/>
    </location>
</feature>
<dbReference type="InterPro" id="IPR028886">
    <property type="entry name" value="MoCo_sulfurase"/>
</dbReference>
<reference evidence="7 8" key="1">
    <citation type="submission" date="2025-04" db="UniProtKB">
        <authorList>
            <consortium name="RefSeq"/>
        </authorList>
    </citation>
    <scope>IDENTIFICATION</scope>
</reference>
<dbReference type="Gene3D" id="3.40.640.10">
    <property type="entry name" value="Type I PLP-dependent aspartate aminotransferase-like (Major domain)"/>
    <property type="match status" value="1"/>
</dbReference>
<dbReference type="GO" id="GO:0016829">
    <property type="term" value="F:lyase activity"/>
    <property type="evidence" value="ECO:0007669"/>
    <property type="project" value="UniProtKB-UniRule"/>
</dbReference>
<comment type="catalytic activity">
    <reaction evidence="4">
        <text>Mo-molybdopterin + L-cysteine + AH2 = thio-Mo-molybdopterin + L-alanine + A + H2O</text>
        <dbReference type="Rhea" id="RHEA:42636"/>
        <dbReference type="ChEBI" id="CHEBI:13193"/>
        <dbReference type="ChEBI" id="CHEBI:15377"/>
        <dbReference type="ChEBI" id="CHEBI:17499"/>
        <dbReference type="ChEBI" id="CHEBI:35235"/>
        <dbReference type="ChEBI" id="CHEBI:57972"/>
        <dbReference type="ChEBI" id="CHEBI:71302"/>
        <dbReference type="ChEBI" id="CHEBI:82685"/>
        <dbReference type="EC" id="2.8.1.9"/>
    </reaction>
</comment>
<dbReference type="GO" id="GO:0030170">
    <property type="term" value="F:pyridoxal phosphate binding"/>
    <property type="evidence" value="ECO:0007669"/>
    <property type="project" value="UniProtKB-UniRule"/>
</dbReference>
<dbReference type="Pfam" id="PF03473">
    <property type="entry name" value="MOSC"/>
    <property type="match status" value="1"/>
</dbReference>
<dbReference type="InterPro" id="IPR015421">
    <property type="entry name" value="PyrdxlP-dep_Trfase_major"/>
</dbReference>
<comment type="cofactor">
    <cofactor evidence="4">
        <name>pyridoxal 5'-phosphate</name>
        <dbReference type="ChEBI" id="CHEBI:597326"/>
    </cofactor>
</comment>
<dbReference type="HAMAP" id="MF_03050">
    <property type="entry name" value="MOCOS"/>
    <property type="match status" value="1"/>
</dbReference>
<dbReference type="Proteomes" id="UP000322000">
    <property type="component" value="Chromosome 14"/>
</dbReference>
<dbReference type="RefSeq" id="XP_026737134.1">
    <property type="nucleotide sequence ID" value="XM_026881333.1"/>
</dbReference>
<evidence type="ECO:0000313" key="8">
    <source>
        <dbReference type="RefSeq" id="XP_026737134.1"/>
    </source>
</evidence>
<dbReference type="CTD" id="4118"/>
<proteinExistence type="inferred from homology"/>
<comment type="function">
    <text evidence="4">Sulfurates the molybdenum cofactor. Sulfation of molybdenum is essential for xanthine dehydrogenase (XDH) and aldehyde oxidase (ADO) enzymes in which molybdenum cofactor is liganded by 1 oxygen and 1 sulfur atom in active form.</text>
</comment>
<keyword evidence="3 4" id="KW-0501">Molybdenum cofactor biosynthesis</keyword>
<dbReference type="GO" id="GO:0008265">
    <property type="term" value="F:molybdenum cofactor sulfurtransferase activity"/>
    <property type="evidence" value="ECO:0007669"/>
    <property type="project" value="UniProtKB-UniRule"/>
</dbReference>
<gene>
    <name evidence="7 8" type="primary">LOC113500505</name>
    <name evidence="4" type="synonym">mal</name>
</gene>
<feature type="modified residue" description="N6-(pyridoxal phosphate)lysine" evidence="4">
    <location>
        <position position="260"/>
    </location>
</feature>
<dbReference type="InterPro" id="IPR015424">
    <property type="entry name" value="PyrdxlP-dep_Trfase"/>
</dbReference>
<dbReference type="InterPro" id="IPR005303">
    <property type="entry name" value="MOCOS_middle"/>
</dbReference>
<organism evidence="6 8">
    <name type="scientific">Trichoplusia ni</name>
    <name type="common">Cabbage looper</name>
    <dbReference type="NCBI Taxonomy" id="7111"/>
    <lineage>
        <taxon>Eukaryota</taxon>
        <taxon>Metazoa</taxon>
        <taxon>Ecdysozoa</taxon>
        <taxon>Arthropoda</taxon>
        <taxon>Hexapoda</taxon>
        <taxon>Insecta</taxon>
        <taxon>Pterygota</taxon>
        <taxon>Neoptera</taxon>
        <taxon>Endopterygota</taxon>
        <taxon>Lepidoptera</taxon>
        <taxon>Glossata</taxon>
        <taxon>Ditrysia</taxon>
        <taxon>Noctuoidea</taxon>
        <taxon>Noctuidae</taxon>
        <taxon>Plusiinae</taxon>
        <taxon>Trichoplusia</taxon>
    </lineage>
</organism>
<name>A0A7E5W908_TRINI</name>
<evidence type="ECO:0000313" key="7">
    <source>
        <dbReference type="RefSeq" id="XP_026737132.1"/>
    </source>
</evidence>
<dbReference type="FunFam" id="3.40.640.10:FF:000119">
    <property type="entry name" value="Molybdenum cofactor sulfurase"/>
    <property type="match status" value="1"/>
</dbReference>
<dbReference type="GO" id="GO:0030151">
    <property type="term" value="F:molybdenum ion binding"/>
    <property type="evidence" value="ECO:0007669"/>
    <property type="project" value="UniProtKB-UniRule"/>
</dbReference>
<sequence>MSGSYEDPPEMSTLSQVIDHEHMIKITSNFTRLGDRCYLENAGATLYPQCLLANVHEDLVSNVYMNPHTDKYTKDCIEQIRSTILKHFSTDPSQYTVIFTSGTTQALKLVVEAFQFSADIHDIKNPGSFVYLRDNHTSVLGLREIAADKNADIIHLSHEDFLAAVNTPARNYAWKDKFKGRSDTNTLLVYPAQSNFNGFKYPIDCMDNIRNGCFNSHLKKHLCKINCNWYVLLDAASFVSTNKLDLSKTQPDFVCMSFYKIFGYPTGLGALLVKNSSHDVLCQKKYFGGGTVDIVLSTEDFHVKRKHLHESLEDGTVPFLSIISLKQCFDNMHKLIPKTIYDDLMETISYHTFYLAKDLYGQLKDLQHLNGNKATVLYMDSDFTDIKKQGGTVTFNLLREDGSYIGYAEFQHMADLFNISVRTGCFCNSGSCQRHLSASNKELKDMYRAGHVCGDEVDLVDGRPTGAIRVSFGYFNTFNDVDKLITMICRCFVKTKLKQPKRIAMINNHRTIVDALKSNRLYNGITHSHKIMKEQEFFNNIHEAQDVPQVNSKIVLKEVAIFPIKSCGAFKIRSSWKIGQKGFEYDREWMIIKDNGVCLTQKQNARMCLIRPKIDLQLRTMTLHFKGRTPVAIPLDQKPHKLKESTFCHSKVCTDTVQGYDCGDEVADWISEALEISYLRLIRQSSDDNRVQKKKHDGDQKLLSLSNQAQFLLINKATVRWLGNKIHDPLFTDDIESLTDRFRGNIIIDMESELAERDWNKLIIGNHEFRVEGLCPRCQMVCINQHTGEKTVEPLRTISEQFAGKLRFGIYLSYLGPVDGSKDRYLKIHAPVKPIINDDDISR</sequence>
<dbReference type="OrthoDB" id="420046at2759"/>
<dbReference type="InterPro" id="IPR015422">
    <property type="entry name" value="PyrdxlP-dep_Trfase_small"/>
</dbReference>
<dbReference type="InterPro" id="IPR000192">
    <property type="entry name" value="Aminotrans_V_dom"/>
</dbReference>
<evidence type="ECO:0000256" key="1">
    <source>
        <dbReference type="ARBA" id="ARBA00022679"/>
    </source>
</evidence>
<accession>A0A7E5W908</accession>
<dbReference type="Pfam" id="PF03476">
    <property type="entry name" value="MOSC_N"/>
    <property type="match status" value="1"/>
</dbReference>
<keyword evidence="2 4" id="KW-0663">Pyridoxal phosphate</keyword>
<dbReference type="InterPro" id="IPR005302">
    <property type="entry name" value="MoCF_Sase_C"/>
</dbReference>
<dbReference type="PANTHER" id="PTHR14237:SF80">
    <property type="entry name" value="MOLYBDENUM COFACTOR SULFURASE"/>
    <property type="match status" value="1"/>
</dbReference>
<keyword evidence="6" id="KW-1185">Reference proteome</keyword>
<feature type="active site" evidence="4">
    <location>
        <position position="427"/>
    </location>
</feature>
<dbReference type="AlphaFoldDB" id="A0A7E5W908"/>
<protein>
    <recommendedName>
        <fullName evidence="4">Molybdenum cofactor sulfurase</fullName>
        <shortName evidence="4">MCS</shortName>
        <shortName evidence="4">MOS</shortName>
        <shortName evidence="4">MoCo sulfurase</shortName>
        <ecNumber evidence="4">2.8.1.9</ecNumber>
    </recommendedName>
    <alternativeName>
        <fullName evidence="4">Molybdenum cofactor sulfurtransferase</fullName>
    </alternativeName>
    <alternativeName>
        <fullName evidence="4">Protein maroon-like</fullName>
        <shortName evidence="4">Ma-l</shortName>
    </alternativeName>
</protein>
<dbReference type="Pfam" id="PF00266">
    <property type="entry name" value="Aminotran_5"/>
    <property type="match status" value="1"/>
</dbReference>